<dbReference type="STRING" id="67767.A0A0J7N5Z4"/>
<dbReference type="OrthoDB" id="8188638at2759"/>
<comment type="caution">
    <text evidence="1">The sequence shown here is derived from an EMBL/GenBank/DDBJ whole genome shotgun (WGS) entry which is preliminary data.</text>
</comment>
<gene>
    <name evidence="1" type="ORF">RF55_12479</name>
</gene>
<reference evidence="1 2" key="1">
    <citation type="submission" date="2015-04" db="EMBL/GenBank/DDBJ databases">
        <title>Lasius niger genome sequencing.</title>
        <authorList>
            <person name="Konorov E.A."/>
            <person name="Nikitin M.A."/>
            <person name="Kirill M.V."/>
            <person name="Chang P."/>
        </authorList>
    </citation>
    <scope>NUCLEOTIDE SEQUENCE [LARGE SCALE GENOMIC DNA]</scope>
    <source>
        <tissue evidence="1">Whole</tissue>
    </source>
</reference>
<dbReference type="EMBL" id="LBMM01009495">
    <property type="protein sequence ID" value="KMQ88095.1"/>
    <property type="molecule type" value="Genomic_DNA"/>
</dbReference>
<dbReference type="Proteomes" id="UP000036403">
    <property type="component" value="Unassembled WGS sequence"/>
</dbReference>
<organism evidence="1 2">
    <name type="scientific">Lasius niger</name>
    <name type="common">Black garden ant</name>
    <dbReference type="NCBI Taxonomy" id="67767"/>
    <lineage>
        <taxon>Eukaryota</taxon>
        <taxon>Metazoa</taxon>
        <taxon>Ecdysozoa</taxon>
        <taxon>Arthropoda</taxon>
        <taxon>Hexapoda</taxon>
        <taxon>Insecta</taxon>
        <taxon>Pterygota</taxon>
        <taxon>Neoptera</taxon>
        <taxon>Endopterygota</taxon>
        <taxon>Hymenoptera</taxon>
        <taxon>Apocrita</taxon>
        <taxon>Aculeata</taxon>
        <taxon>Formicoidea</taxon>
        <taxon>Formicidae</taxon>
        <taxon>Formicinae</taxon>
        <taxon>Lasius</taxon>
        <taxon>Lasius</taxon>
    </lineage>
</organism>
<dbReference type="PaxDb" id="67767-A0A0J7N5Z4"/>
<dbReference type="CDD" id="cd09272">
    <property type="entry name" value="RNase_HI_RT_Ty1"/>
    <property type="match status" value="1"/>
</dbReference>
<name>A0A0J7N5Z4_LASNI</name>
<sequence>MTDCKESTTPLTRGFKPTAENHKTDELIPYRELIGSLMYVALATRPDIAHAVSVLSQFNRQYNRSIWTEAKHVFRYLKKTINLALCFSPTQENLYGFVNADWGNCTIDRRSYTGTAFVLAGAAISWKSRKQRTVALSSTEAEYMGLTDAAKKAVYLIGFLKELGLNALTNVVIFNDNQGTGELARNLVYHGRSKHIDVRYHFIREVLASQSVKLEYKSTEQMPADVLTKALASGKHEFCVRSLGLTSIYEEEERQN</sequence>
<protein>
    <submittedName>
        <fullName evidence="1">Retrovirus-related pol polyprotein from transposon tnt 1-94</fullName>
    </submittedName>
</protein>
<keyword evidence="2" id="KW-1185">Reference proteome</keyword>
<dbReference type="PANTHER" id="PTHR11439">
    <property type="entry name" value="GAG-POL-RELATED RETROTRANSPOSON"/>
    <property type="match status" value="1"/>
</dbReference>
<proteinExistence type="predicted"/>
<accession>A0A0J7N5Z4</accession>
<dbReference type="AlphaFoldDB" id="A0A0J7N5Z4"/>
<dbReference type="PANTHER" id="PTHR11439:SF483">
    <property type="entry name" value="PEPTIDE SYNTHASE GLIP-LIKE, PUTATIVE (AFU_ORTHOLOGUE AFUA_3G12920)-RELATED"/>
    <property type="match status" value="1"/>
</dbReference>
<evidence type="ECO:0000313" key="2">
    <source>
        <dbReference type="Proteomes" id="UP000036403"/>
    </source>
</evidence>
<evidence type="ECO:0000313" key="1">
    <source>
        <dbReference type="EMBL" id="KMQ88095.1"/>
    </source>
</evidence>